<dbReference type="RefSeq" id="WP_108918599.1">
    <property type="nucleotide sequence ID" value="NZ_BGJY01000013.1"/>
</dbReference>
<dbReference type="EMBL" id="PUIV01000049">
    <property type="protein sequence ID" value="PWB92502.1"/>
    <property type="molecule type" value="Genomic_DNA"/>
</dbReference>
<evidence type="ECO:0000313" key="4">
    <source>
        <dbReference type="Proteomes" id="UP000245137"/>
    </source>
</evidence>
<keyword evidence="1" id="KW-0812">Transmembrane</keyword>
<feature type="signal peptide" evidence="2">
    <location>
        <begin position="1"/>
        <end position="26"/>
    </location>
</feature>
<organism evidence="3 4">
    <name type="scientific">Methylosinus sporium</name>
    <dbReference type="NCBI Taxonomy" id="428"/>
    <lineage>
        <taxon>Bacteria</taxon>
        <taxon>Pseudomonadati</taxon>
        <taxon>Pseudomonadota</taxon>
        <taxon>Alphaproteobacteria</taxon>
        <taxon>Hyphomicrobiales</taxon>
        <taxon>Methylocystaceae</taxon>
        <taxon>Methylosinus</taxon>
    </lineage>
</organism>
<protein>
    <submittedName>
        <fullName evidence="3">Uncharacterized protein</fullName>
    </submittedName>
</protein>
<dbReference type="OrthoDB" id="9788559at2"/>
<evidence type="ECO:0000313" key="3">
    <source>
        <dbReference type="EMBL" id="PWB92502.1"/>
    </source>
</evidence>
<comment type="caution">
    <text evidence="3">The sequence shown here is derived from an EMBL/GenBank/DDBJ whole genome shotgun (WGS) entry which is preliminary data.</text>
</comment>
<reference evidence="3 4" key="1">
    <citation type="journal article" date="2018" name="Appl. Microbiol. Biotechnol.">
        <title>Co-cultivation of the strictly anaerobic methanogen Methanosarcina barkeri with aerobic methanotrophs in an oxygen-limited membrane bioreactor.</title>
        <authorList>
            <person name="In 't Zandt M.H."/>
            <person name="van den Bosch T.J.M."/>
            <person name="Rijkers R."/>
            <person name="van Kessel M.A.H.J."/>
            <person name="Jetten M.S.M."/>
            <person name="Welte C.U."/>
        </authorList>
    </citation>
    <scope>NUCLEOTIDE SEQUENCE [LARGE SCALE GENOMIC DNA]</scope>
    <source>
        <strain evidence="3 4">DSM 17706</strain>
    </source>
</reference>
<dbReference type="Proteomes" id="UP000245137">
    <property type="component" value="Unassembled WGS sequence"/>
</dbReference>
<accession>A0A2U1SLL0</accession>
<feature type="chain" id="PRO_5015488385" evidence="2">
    <location>
        <begin position="27"/>
        <end position="192"/>
    </location>
</feature>
<keyword evidence="1" id="KW-1133">Transmembrane helix</keyword>
<evidence type="ECO:0000256" key="2">
    <source>
        <dbReference type="SAM" id="SignalP"/>
    </source>
</evidence>
<name>A0A2U1SLL0_METSR</name>
<gene>
    <name evidence="3" type="ORF">C5689_17905</name>
</gene>
<proteinExistence type="predicted"/>
<keyword evidence="1" id="KW-0472">Membrane</keyword>
<sequence>MSSRAIAQSLLLITLVAASAASPAIARGDLLSDKDSCVLAVGPELIYFAGYQPGDAPPRKFCEDVPRLGETIFVFDYAAPELREMKAGFRILRQTDERDEPSDREAATAASLAPQIYPKGTFSFTHVFTQPGDFVGVVTIDGSAGEHWTARFPFSVAKRRFELSPYYLIGAAGLLALFLFASGKFETNRRRR</sequence>
<keyword evidence="2" id="KW-0732">Signal</keyword>
<dbReference type="AlphaFoldDB" id="A0A2U1SLL0"/>
<keyword evidence="4" id="KW-1185">Reference proteome</keyword>
<feature type="transmembrane region" description="Helical" evidence="1">
    <location>
        <begin position="165"/>
        <end position="183"/>
    </location>
</feature>
<evidence type="ECO:0000256" key="1">
    <source>
        <dbReference type="SAM" id="Phobius"/>
    </source>
</evidence>